<feature type="chain" id="PRO_5005580978" description="PepSY domain-containing protein" evidence="1">
    <location>
        <begin position="26"/>
        <end position="127"/>
    </location>
</feature>
<evidence type="ECO:0008006" key="4">
    <source>
        <dbReference type="Google" id="ProtNLM"/>
    </source>
</evidence>
<evidence type="ECO:0000313" key="3">
    <source>
        <dbReference type="Proteomes" id="UP000037425"/>
    </source>
</evidence>
<sequence length="127" mass="13598">MFISVKQLLAATVIGFALMPGLAKAESLAQLERQGYKVSKLTKNKAGSQGWVASNGDKQFFCRMNVSIAVVNKKQLVSITSGGRLVKLDRATFEASLGGPDPSLPLWSDLQAGRVKAPHVKGCTPLR</sequence>
<dbReference type="Proteomes" id="UP000037425">
    <property type="component" value="Unassembled WGS sequence"/>
</dbReference>
<keyword evidence="1" id="KW-0732">Signal</keyword>
<comment type="caution">
    <text evidence="2">The sequence shown here is derived from an EMBL/GenBank/DDBJ whole genome shotgun (WGS) entry which is preliminary data.</text>
</comment>
<dbReference type="RefSeq" id="WP_053252414.1">
    <property type="nucleotide sequence ID" value="NZ_LGAP01000033.1"/>
</dbReference>
<dbReference type="PATRIC" id="fig|106592.7.peg.5108"/>
<feature type="signal peptide" evidence="1">
    <location>
        <begin position="1"/>
        <end position="25"/>
    </location>
</feature>
<organism evidence="2 3">
    <name type="scientific">Ensifer adhaerens</name>
    <name type="common">Sinorhizobium morelense</name>
    <dbReference type="NCBI Taxonomy" id="106592"/>
    <lineage>
        <taxon>Bacteria</taxon>
        <taxon>Pseudomonadati</taxon>
        <taxon>Pseudomonadota</taxon>
        <taxon>Alphaproteobacteria</taxon>
        <taxon>Hyphomicrobiales</taxon>
        <taxon>Rhizobiaceae</taxon>
        <taxon>Sinorhizobium/Ensifer group</taxon>
        <taxon>Ensifer</taxon>
    </lineage>
</organism>
<reference evidence="3" key="1">
    <citation type="submission" date="2015-07" db="EMBL/GenBank/DDBJ databases">
        <title>Whole genome sequence of an Ensifer adhaerens strain isolated from a cave pool in the Wind Cave National Park.</title>
        <authorList>
            <person name="Eng W.W.H."/>
            <person name="Gan H.M."/>
            <person name="Barton H.A."/>
            <person name="Savka M.A."/>
        </authorList>
    </citation>
    <scope>NUCLEOTIDE SEQUENCE [LARGE SCALE GENOMIC DNA]</scope>
    <source>
        <strain evidence="3">SD006</strain>
    </source>
</reference>
<gene>
    <name evidence="2" type="ORF">AC244_29750</name>
</gene>
<dbReference type="AlphaFoldDB" id="A0A0L8BGJ9"/>
<evidence type="ECO:0000256" key="1">
    <source>
        <dbReference type="SAM" id="SignalP"/>
    </source>
</evidence>
<protein>
    <recommendedName>
        <fullName evidence="4">PepSY domain-containing protein</fullName>
    </recommendedName>
</protein>
<evidence type="ECO:0000313" key="2">
    <source>
        <dbReference type="EMBL" id="KOF13694.1"/>
    </source>
</evidence>
<dbReference type="OrthoDB" id="8373351at2"/>
<proteinExistence type="predicted"/>
<accession>A0A0L8BGJ9</accession>
<name>A0A0L8BGJ9_ENSAD</name>
<dbReference type="EMBL" id="LGAP01000033">
    <property type="protein sequence ID" value="KOF13694.1"/>
    <property type="molecule type" value="Genomic_DNA"/>
</dbReference>